<dbReference type="RefSeq" id="WP_146810485.1">
    <property type="nucleotide sequence ID" value="NZ_BJXX01000118.1"/>
</dbReference>
<name>A0A511VB49_9BACL</name>
<proteinExistence type="predicted"/>
<evidence type="ECO:0000313" key="1">
    <source>
        <dbReference type="EMBL" id="GEN35138.1"/>
    </source>
</evidence>
<dbReference type="Proteomes" id="UP000321157">
    <property type="component" value="Unassembled WGS sequence"/>
</dbReference>
<organism evidence="1 2">
    <name type="scientific">Aneurinibacillus danicus</name>
    <dbReference type="NCBI Taxonomy" id="267746"/>
    <lineage>
        <taxon>Bacteria</taxon>
        <taxon>Bacillati</taxon>
        <taxon>Bacillota</taxon>
        <taxon>Bacilli</taxon>
        <taxon>Bacillales</taxon>
        <taxon>Paenibacillaceae</taxon>
        <taxon>Aneurinibacillus group</taxon>
        <taxon>Aneurinibacillus</taxon>
    </lineage>
</organism>
<reference evidence="1 2" key="1">
    <citation type="submission" date="2019-07" db="EMBL/GenBank/DDBJ databases">
        <title>Whole genome shotgun sequence of Aneurinibacillus danicus NBRC 102444.</title>
        <authorList>
            <person name="Hosoyama A."/>
            <person name="Uohara A."/>
            <person name="Ohji S."/>
            <person name="Ichikawa N."/>
        </authorList>
    </citation>
    <scope>NUCLEOTIDE SEQUENCE [LARGE SCALE GENOMIC DNA]</scope>
    <source>
        <strain evidence="1 2">NBRC 102444</strain>
    </source>
</reference>
<gene>
    <name evidence="1" type="ORF">ADA01nite_25980</name>
</gene>
<keyword evidence="2" id="KW-1185">Reference proteome</keyword>
<dbReference type="OrthoDB" id="9769293at2"/>
<dbReference type="EMBL" id="BJXX01000118">
    <property type="protein sequence ID" value="GEN35138.1"/>
    <property type="molecule type" value="Genomic_DNA"/>
</dbReference>
<evidence type="ECO:0000313" key="2">
    <source>
        <dbReference type="Proteomes" id="UP000321157"/>
    </source>
</evidence>
<dbReference type="AlphaFoldDB" id="A0A511VB49"/>
<sequence length="365" mass="42491">MQTVEVNIDQLLLDPNNYRLHSHPRYTEVEEKDIANKMVQKRTHTMIEGENREGIKDLIDSFKTNGFLRIDNILVRQYHSPKPQHSPAPLYVVIEGNRRVATLKALKEDMEKGFSIGNVDERLFHSIEVVVYEVDDEAYTLLMGLRHVSGIKEWGDYEQSELIMNLKQKYGMDTNEIAHRLGMTKQAVKKRLDSFIAMEKFRADEEYGEYFTPALSGIFYELMGKKDLKEWLGWDSELNDFTEKARLKRFFGWLSPGEEDDETGVKRPPIIQRRDELRILNKFIKDEQALDIMEETGSIYEALEQSAYYTQEGFKNNLATIKKSLDKITMTALLDMDKQTEKEVTAIINTIDKLIAGMKRVMRTE</sequence>
<accession>A0A511VB49</accession>
<protein>
    <submittedName>
        <fullName evidence="1">Uncharacterized protein</fullName>
    </submittedName>
</protein>
<comment type="caution">
    <text evidence="1">The sequence shown here is derived from an EMBL/GenBank/DDBJ whole genome shotgun (WGS) entry which is preliminary data.</text>
</comment>